<name>A0ABQ9DYI7_TEGGR</name>
<dbReference type="EMBL" id="JARBDR010000923">
    <property type="protein sequence ID" value="KAJ8298354.1"/>
    <property type="molecule type" value="Genomic_DNA"/>
</dbReference>
<dbReference type="Pfam" id="PF16026">
    <property type="entry name" value="MIEAP"/>
    <property type="match status" value="1"/>
</dbReference>
<gene>
    <name evidence="3" type="ORF">KUTeg_024885</name>
</gene>
<dbReference type="InterPro" id="IPR031981">
    <property type="entry name" value="MIEAP_C"/>
</dbReference>
<feature type="compositionally biased region" description="Basic and acidic residues" evidence="1">
    <location>
        <begin position="134"/>
        <end position="143"/>
    </location>
</feature>
<keyword evidence="4" id="KW-1185">Reference proteome</keyword>
<feature type="compositionally biased region" description="Basic and acidic residues" evidence="1">
    <location>
        <begin position="191"/>
        <end position="204"/>
    </location>
</feature>
<feature type="domain" description="Mitochondria-eating protein C-terminal" evidence="2">
    <location>
        <begin position="287"/>
        <end position="400"/>
    </location>
</feature>
<organism evidence="3 4">
    <name type="scientific">Tegillarca granosa</name>
    <name type="common">Malaysian cockle</name>
    <name type="synonym">Anadara granosa</name>
    <dbReference type="NCBI Taxonomy" id="220873"/>
    <lineage>
        <taxon>Eukaryota</taxon>
        <taxon>Metazoa</taxon>
        <taxon>Spiralia</taxon>
        <taxon>Lophotrochozoa</taxon>
        <taxon>Mollusca</taxon>
        <taxon>Bivalvia</taxon>
        <taxon>Autobranchia</taxon>
        <taxon>Pteriomorphia</taxon>
        <taxon>Arcoida</taxon>
        <taxon>Arcoidea</taxon>
        <taxon>Arcidae</taxon>
        <taxon>Tegillarca</taxon>
    </lineage>
</organism>
<comment type="caution">
    <text evidence="3">The sequence shown here is derived from an EMBL/GenBank/DDBJ whole genome shotgun (WGS) entry which is preliminary data.</text>
</comment>
<evidence type="ECO:0000259" key="2">
    <source>
        <dbReference type="Pfam" id="PF16026"/>
    </source>
</evidence>
<proteinExistence type="predicted"/>
<evidence type="ECO:0000313" key="4">
    <source>
        <dbReference type="Proteomes" id="UP001217089"/>
    </source>
</evidence>
<feature type="region of interest" description="Disordered" evidence="1">
    <location>
        <begin position="92"/>
        <end position="204"/>
    </location>
</feature>
<accession>A0ABQ9DYI7</accession>
<protein>
    <recommendedName>
        <fullName evidence="2">Mitochondria-eating protein C-terminal domain-containing protein</fullName>
    </recommendedName>
</protein>
<evidence type="ECO:0000313" key="3">
    <source>
        <dbReference type="EMBL" id="KAJ8298354.1"/>
    </source>
</evidence>
<dbReference type="Proteomes" id="UP001217089">
    <property type="component" value="Unassembled WGS sequence"/>
</dbReference>
<evidence type="ECO:0000256" key="1">
    <source>
        <dbReference type="SAM" id="MobiDB-lite"/>
    </source>
</evidence>
<sequence>MAGPIQWIHTFFDALTYDIPKRDYSKLRKKNVENARDELESLLALVPGASEKDVRKLNDVLYLCEQGNWSKLRPEYIEEARHEYNRIIRSLQPNADAPRYQERDDYGRRQERDDYGRRQERDDYGHHGNPNRESYSRDYDQRRNYQNQNDYGARDFPPSKGGPYRDEGYGSRDGNRQGSRLGNRLLVTPQRPERNSHRSDDRENYIQGENKLPGLLLNSDVSDSEKTNTIAKMFVDLYDYEWNEALEVLIHTMKEQKAIEVLKEILIGSQSHVPVHVKDLFLSRKIPRDVKDQGYKSAKEYRRAAAAISIPVIQYEVGQKLQSIAQSDSFRVNNYINRCISVLWLMVIQDPPLSLYWPQGNSFDSQNFYEYTDKGNYVDFSVWPALRLYEGGPLLSKGVVKCR</sequence>
<reference evidence="3 4" key="1">
    <citation type="submission" date="2022-12" db="EMBL/GenBank/DDBJ databases">
        <title>Chromosome-level genome of Tegillarca granosa.</title>
        <authorList>
            <person name="Kim J."/>
        </authorList>
    </citation>
    <scope>NUCLEOTIDE SEQUENCE [LARGE SCALE GENOMIC DNA]</scope>
    <source>
        <strain evidence="3">Teg-2019</strain>
        <tissue evidence="3">Adductor muscle</tissue>
    </source>
</reference>
<feature type="compositionally biased region" description="Basic and acidic residues" evidence="1">
    <location>
        <begin position="163"/>
        <end position="175"/>
    </location>
</feature>
<feature type="compositionally biased region" description="Basic and acidic residues" evidence="1">
    <location>
        <begin position="99"/>
        <end position="126"/>
    </location>
</feature>